<protein>
    <submittedName>
        <fullName evidence="2">Uncharacterized protein</fullName>
    </submittedName>
</protein>
<dbReference type="InterPro" id="IPR006311">
    <property type="entry name" value="TAT_signal"/>
</dbReference>
<comment type="caution">
    <text evidence="2">The sequence shown here is derived from an EMBL/GenBank/DDBJ whole genome shotgun (WGS) entry which is preliminary data.</text>
</comment>
<organism evidence="2 3">
    <name type="scientific">Longivirga aurantiaca</name>
    <dbReference type="NCBI Taxonomy" id="1837743"/>
    <lineage>
        <taxon>Bacteria</taxon>
        <taxon>Bacillati</taxon>
        <taxon>Actinomycetota</taxon>
        <taxon>Actinomycetes</taxon>
        <taxon>Sporichthyales</taxon>
        <taxon>Sporichthyaceae</taxon>
        <taxon>Longivirga</taxon>
    </lineage>
</organism>
<sequence length="45" mass="4307">MNVTRRTHVLLAAALAVAAALGLVTAGPPAAPEPTLVAGGSGHCC</sequence>
<keyword evidence="3" id="KW-1185">Reference proteome</keyword>
<gene>
    <name evidence="2" type="ORF">ACFQGU_13960</name>
</gene>
<proteinExistence type="predicted"/>
<feature type="signal peptide" evidence="1">
    <location>
        <begin position="1"/>
        <end position="26"/>
    </location>
</feature>
<feature type="chain" id="PRO_5046792891" evidence="1">
    <location>
        <begin position="27"/>
        <end position="45"/>
    </location>
</feature>
<evidence type="ECO:0000313" key="2">
    <source>
        <dbReference type="EMBL" id="MFC6238988.1"/>
    </source>
</evidence>
<keyword evidence="1" id="KW-0732">Signal</keyword>
<dbReference type="PROSITE" id="PS51318">
    <property type="entry name" value="TAT"/>
    <property type="match status" value="1"/>
</dbReference>
<dbReference type="EMBL" id="JBHSTI010000008">
    <property type="protein sequence ID" value="MFC6238988.1"/>
    <property type="molecule type" value="Genomic_DNA"/>
</dbReference>
<dbReference type="Proteomes" id="UP001596138">
    <property type="component" value="Unassembled WGS sequence"/>
</dbReference>
<reference evidence="3" key="1">
    <citation type="journal article" date="2019" name="Int. J. Syst. Evol. Microbiol.">
        <title>The Global Catalogue of Microorganisms (GCM) 10K type strain sequencing project: providing services to taxonomists for standard genome sequencing and annotation.</title>
        <authorList>
            <consortium name="The Broad Institute Genomics Platform"/>
            <consortium name="The Broad Institute Genome Sequencing Center for Infectious Disease"/>
            <person name="Wu L."/>
            <person name="Ma J."/>
        </authorList>
    </citation>
    <scope>NUCLEOTIDE SEQUENCE [LARGE SCALE GENOMIC DNA]</scope>
    <source>
        <strain evidence="3">CGMCC 4.7317</strain>
    </source>
</reference>
<name>A0ABW1T4N9_9ACTN</name>
<evidence type="ECO:0000256" key="1">
    <source>
        <dbReference type="SAM" id="SignalP"/>
    </source>
</evidence>
<accession>A0ABW1T4N9</accession>
<dbReference type="RefSeq" id="WP_386768319.1">
    <property type="nucleotide sequence ID" value="NZ_JBHSTI010000008.1"/>
</dbReference>
<evidence type="ECO:0000313" key="3">
    <source>
        <dbReference type="Proteomes" id="UP001596138"/>
    </source>
</evidence>